<sequence length="372" mass="43318">MRILFIAPRFHTNQVSLLKKLQEEGHEIDFFVMGTGNTEDYSTISPKKIPISIITKSYIRYFKKDIDIAEFSAIAIPDVVKYFRMINQFKPDVIIVRGALSMVYSWFLIPYFFTRVKLIYYTQAPKFVQNLSFLRKVHDYIVSVGHKIRWFTPVLYKEPVRENLKDLTYMDYLPFFIYPEKIEVPGKIKGDILKFLCVVKFESRKNVELLIDVTAQLSKKYKKFELTIIGSTGNAQREAYYQTMSDKIKSRGLSSVITLLKNIPHSQMSDYYKSHDVFLMPSINEPASVSQLEAMSYGLAIICSQDNGTAHYIRDNKNGYLIEATESNIEAAMERYLEEPKLINIHRQESLKLIKTDYSIDKAYNKLMQIVN</sequence>
<organism evidence="3 4">
    <name type="scientific">Pedobacter nyackensis</name>
    <dbReference type="NCBI Taxonomy" id="475255"/>
    <lineage>
        <taxon>Bacteria</taxon>
        <taxon>Pseudomonadati</taxon>
        <taxon>Bacteroidota</taxon>
        <taxon>Sphingobacteriia</taxon>
        <taxon>Sphingobacteriales</taxon>
        <taxon>Sphingobacteriaceae</taxon>
        <taxon>Pedobacter</taxon>
    </lineage>
</organism>
<dbReference type="OrthoDB" id="9771846at2"/>
<keyword evidence="3" id="KW-0808">Transferase</keyword>
<evidence type="ECO:0000313" key="3">
    <source>
        <dbReference type="EMBL" id="SMC95243.1"/>
    </source>
</evidence>
<dbReference type="AlphaFoldDB" id="A0A1W2DCX9"/>
<evidence type="ECO:0000313" key="4">
    <source>
        <dbReference type="Proteomes" id="UP000192678"/>
    </source>
</evidence>
<reference evidence="3 4" key="1">
    <citation type="submission" date="2017-04" db="EMBL/GenBank/DDBJ databases">
        <authorList>
            <person name="Afonso C.L."/>
            <person name="Miller P.J."/>
            <person name="Scott M.A."/>
            <person name="Spackman E."/>
            <person name="Goraichik I."/>
            <person name="Dimitrov K.M."/>
            <person name="Suarez D.L."/>
            <person name="Swayne D.E."/>
        </authorList>
    </citation>
    <scope>NUCLEOTIDE SEQUENCE [LARGE SCALE GENOMIC DNA]</scope>
    <source>
        <strain evidence="3 4">DSM 19625</strain>
    </source>
</reference>
<keyword evidence="1" id="KW-0812">Transmembrane</keyword>
<dbReference type="PANTHER" id="PTHR45947">
    <property type="entry name" value="SULFOQUINOVOSYL TRANSFERASE SQD2"/>
    <property type="match status" value="1"/>
</dbReference>
<dbReference type="Proteomes" id="UP000192678">
    <property type="component" value="Unassembled WGS sequence"/>
</dbReference>
<keyword evidence="1" id="KW-0472">Membrane</keyword>
<dbReference type="InterPro" id="IPR001296">
    <property type="entry name" value="Glyco_trans_1"/>
</dbReference>
<evidence type="ECO:0000256" key="1">
    <source>
        <dbReference type="SAM" id="Phobius"/>
    </source>
</evidence>
<feature type="domain" description="Glycosyl transferase family 1" evidence="2">
    <location>
        <begin position="187"/>
        <end position="342"/>
    </location>
</feature>
<dbReference type="CDD" id="cd03801">
    <property type="entry name" value="GT4_PimA-like"/>
    <property type="match status" value="1"/>
</dbReference>
<evidence type="ECO:0000259" key="2">
    <source>
        <dbReference type="Pfam" id="PF00534"/>
    </source>
</evidence>
<dbReference type="Gene3D" id="3.40.50.2000">
    <property type="entry name" value="Glycogen Phosphorylase B"/>
    <property type="match status" value="2"/>
</dbReference>
<protein>
    <submittedName>
        <fullName evidence="3">Glycosyltransferase involved in cell wall bisynthesis</fullName>
    </submittedName>
</protein>
<dbReference type="PANTHER" id="PTHR45947:SF3">
    <property type="entry name" value="SULFOQUINOVOSYL TRANSFERASE SQD2"/>
    <property type="match status" value="1"/>
</dbReference>
<proteinExistence type="predicted"/>
<feature type="transmembrane region" description="Helical" evidence="1">
    <location>
        <begin position="94"/>
        <end position="113"/>
    </location>
</feature>
<accession>A0A1W2DCX9</accession>
<dbReference type="InterPro" id="IPR050194">
    <property type="entry name" value="Glycosyltransferase_grp1"/>
</dbReference>
<dbReference type="STRING" id="475255.SAMN04488101_106206"/>
<gene>
    <name evidence="3" type="ORF">SAMN04488101_106206</name>
</gene>
<name>A0A1W2DCX9_9SPHI</name>
<dbReference type="GO" id="GO:0016757">
    <property type="term" value="F:glycosyltransferase activity"/>
    <property type="evidence" value="ECO:0007669"/>
    <property type="project" value="InterPro"/>
</dbReference>
<dbReference type="Pfam" id="PF00534">
    <property type="entry name" value="Glycos_transf_1"/>
    <property type="match status" value="1"/>
</dbReference>
<dbReference type="RefSeq" id="WP_084289806.1">
    <property type="nucleotide sequence ID" value="NZ_FWYB01000006.1"/>
</dbReference>
<dbReference type="SUPFAM" id="SSF53756">
    <property type="entry name" value="UDP-Glycosyltransferase/glycogen phosphorylase"/>
    <property type="match status" value="1"/>
</dbReference>
<keyword evidence="4" id="KW-1185">Reference proteome</keyword>
<keyword evidence="1" id="KW-1133">Transmembrane helix</keyword>
<dbReference type="EMBL" id="FWYB01000006">
    <property type="protein sequence ID" value="SMC95243.1"/>
    <property type="molecule type" value="Genomic_DNA"/>
</dbReference>